<gene>
    <name evidence="1" type="ORF">QQ91_024135</name>
</gene>
<organism evidence="1">
    <name type="scientific">Lyngbya confervoides BDU141951</name>
    <dbReference type="NCBI Taxonomy" id="1574623"/>
    <lineage>
        <taxon>Bacteria</taxon>
        <taxon>Bacillati</taxon>
        <taxon>Cyanobacteriota</taxon>
        <taxon>Cyanophyceae</taxon>
        <taxon>Oscillatoriophycideae</taxon>
        <taxon>Oscillatoriales</taxon>
        <taxon>Microcoleaceae</taxon>
        <taxon>Lyngbya</taxon>
    </lineage>
</organism>
<evidence type="ECO:0000313" key="1">
    <source>
        <dbReference type="EMBL" id="NEV70182.1"/>
    </source>
</evidence>
<reference evidence="1" key="3">
    <citation type="submission" date="2020-02" db="EMBL/GenBank/DDBJ databases">
        <authorList>
            <person name="Sarangi A.N."/>
            <person name="Ghosh S."/>
            <person name="Mukherjee M."/>
            <person name="Tripathy S."/>
        </authorList>
    </citation>
    <scope>NUCLEOTIDE SEQUENCE</scope>
    <source>
        <strain evidence="1">BDU141951</strain>
    </source>
</reference>
<sequence>MIQIRTMKQVASSRTIPSFRSCRRLTQADQGQRLDQGRMVMGRAQALTQDARRQWLNGVWRSRP</sequence>
<dbReference type="EMBL" id="JTHE02000003">
    <property type="protein sequence ID" value="NEV70182.1"/>
    <property type="molecule type" value="Genomic_DNA"/>
</dbReference>
<name>A0A0C1YBC6_9CYAN</name>
<protein>
    <submittedName>
        <fullName evidence="1">Uncharacterized protein</fullName>
    </submittedName>
</protein>
<proteinExistence type="predicted"/>
<reference evidence="1" key="2">
    <citation type="journal article" date="2015" name="Genome Announc.">
        <title>Draft Genome Sequence of Filamentous Marine Cyanobacterium Lyngbya confervoides Strain BDU141951.</title>
        <authorList>
            <person name="Chandrababunaidu M.M."/>
            <person name="Sen D."/>
            <person name="Tripathy S."/>
        </authorList>
    </citation>
    <scope>NUCLEOTIDE SEQUENCE</scope>
    <source>
        <strain evidence="1">BDU141951</strain>
    </source>
</reference>
<accession>A0A0C1YBC6</accession>
<comment type="caution">
    <text evidence="1">The sequence shown here is derived from an EMBL/GenBank/DDBJ whole genome shotgun (WGS) entry which is preliminary data.</text>
</comment>
<reference evidence="1" key="1">
    <citation type="submission" date="2014-11" db="EMBL/GenBank/DDBJ databases">
        <authorList>
            <person name="Malar M.C."/>
            <person name="Sen D."/>
            <person name="Tripathy S."/>
        </authorList>
    </citation>
    <scope>NUCLEOTIDE SEQUENCE</scope>
    <source>
        <strain evidence="1">BDU141951</strain>
    </source>
</reference>
<dbReference type="AlphaFoldDB" id="A0A0C1YBC6"/>